<feature type="domain" description="ApaG" evidence="1">
    <location>
        <begin position="6"/>
        <end position="130"/>
    </location>
</feature>
<dbReference type="NCBIfam" id="NF003967">
    <property type="entry name" value="PRK05461.1"/>
    <property type="match status" value="1"/>
</dbReference>
<dbReference type="AlphaFoldDB" id="A0A811UD95"/>
<dbReference type="PROSITE" id="PS51087">
    <property type="entry name" value="APAG"/>
    <property type="match status" value="1"/>
</dbReference>
<keyword evidence="3" id="KW-1185">Reference proteome</keyword>
<gene>
    <name evidence="2" type="ORF">CCAP1982_LOCUS5238</name>
</gene>
<dbReference type="Proteomes" id="UP000606786">
    <property type="component" value="Unassembled WGS sequence"/>
</dbReference>
<protein>
    <submittedName>
        <fullName evidence="2">(Mediterranean fruit fly) hypothetical protein</fullName>
    </submittedName>
</protein>
<dbReference type="EMBL" id="CAJHJT010000006">
    <property type="protein sequence ID" value="CAD6996570.1"/>
    <property type="molecule type" value="Genomic_DNA"/>
</dbReference>
<dbReference type="Pfam" id="PF04379">
    <property type="entry name" value="DUF525"/>
    <property type="match status" value="1"/>
</dbReference>
<dbReference type="Gene3D" id="2.60.40.1470">
    <property type="entry name" value="ApaG domain"/>
    <property type="match status" value="1"/>
</dbReference>
<name>A0A811UD95_CERCA</name>
<accession>A0A811UD95</accession>
<organism evidence="2 3">
    <name type="scientific">Ceratitis capitata</name>
    <name type="common">Mediterranean fruit fly</name>
    <name type="synonym">Tephritis capitata</name>
    <dbReference type="NCBI Taxonomy" id="7213"/>
    <lineage>
        <taxon>Eukaryota</taxon>
        <taxon>Metazoa</taxon>
        <taxon>Ecdysozoa</taxon>
        <taxon>Arthropoda</taxon>
        <taxon>Hexapoda</taxon>
        <taxon>Insecta</taxon>
        <taxon>Pterygota</taxon>
        <taxon>Neoptera</taxon>
        <taxon>Endopterygota</taxon>
        <taxon>Diptera</taxon>
        <taxon>Brachycera</taxon>
        <taxon>Muscomorpha</taxon>
        <taxon>Tephritoidea</taxon>
        <taxon>Tephritidae</taxon>
        <taxon>Ceratitis</taxon>
        <taxon>Ceratitis</taxon>
    </lineage>
</organism>
<dbReference type="PANTHER" id="PTHR14289">
    <property type="entry name" value="F-BOX ONLY PROTEIN 3"/>
    <property type="match status" value="1"/>
</dbReference>
<sequence length="200" mass="22309">MTLEYTLTTNSVEVTVLPVYIEEQSIPYENCYVWMYNVKIKNKGSSAIQLLSRHWQIIDYKGKVNEIAGVGVIGEQPVIKPGEVFKYTSGTYLNAPSGIMQVVSTIMKVNSAIAKIVAEYLSCNKNQVRYTPVVKVSIARNCGVPKSVITSINTKNSPPIIDGLIEGIMMENRLCNEETPSVDAIVTELLTFFRFERTSM</sequence>
<evidence type="ECO:0000259" key="1">
    <source>
        <dbReference type="PROSITE" id="PS51087"/>
    </source>
</evidence>
<dbReference type="GO" id="GO:0070987">
    <property type="term" value="P:error-free translesion synthesis"/>
    <property type="evidence" value="ECO:0007669"/>
    <property type="project" value="TreeGrafter"/>
</dbReference>
<evidence type="ECO:0000313" key="3">
    <source>
        <dbReference type="Proteomes" id="UP000606786"/>
    </source>
</evidence>
<dbReference type="InterPro" id="IPR007474">
    <property type="entry name" value="ApaG_domain"/>
</dbReference>
<dbReference type="InterPro" id="IPR036767">
    <property type="entry name" value="ApaG_sf"/>
</dbReference>
<reference evidence="2" key="1">
    <citation type="submission" date="2020-11" db="EMBL/GenBank/DDBJ databases">
        <authorList>
            <person name="Whitehead M."/>
        </authorList>
    </citation>
    <scope>NUCLEOTIDE SEQUENCE</scope>
    <source>
        <strain evidence="2">EGII</strain>
    </source>
</reference>
<dbReference type="SUPFAM" id="SSF110069">
    <property type="entry name" value="ApaG-like"/>
    <property type="match status" value="1"/>
</dbReference>
<comment type="caution">
    <text evidence="2">The sequence shown here is derived from an EMBL/GenBank/DDBJ whole genome shotgun (WGS) entry which is preliminary data.</text>
</comment>
<proteinExistence type="predicted"/>
<evidence type="ECO:0000313" key="2">
    <source>
        <dbReference type="EMBL" id="CAD6996570.1"/>
    </source>
</evidence>
<dbReference type="PANTHER" id="PTHR14289:SF16">
    <property type="entry name" value="POLYMERASE DELTA-INTERACTING PROTEIN 2"/>
    <property type="match status" value="1"/>
</dbReference>